<dbReference type="AlphaFoldDB" id="A0A4C1XR82"/>
<dbReference type="OrthoDB" id="7480128at2759"/>
<gene>
    <name evidence="1" type="ORF">EVAR_5250_1</name>
</gene>
<protein>
    <submittedName>
        <fullName evidence="1">Uncharacterized protein</fullName>
    </submittedName>
</protein>
<accession>A0A4C1XR82</accession>
<reference evidence="1 2" key="1">
    <citation type="journal article" date="2019" name="Commun. Biol.">
        <title>The bagworm genome reveals a unique fibroin gene that provides high tensile strength.</title>
        <authorList>
            <person name="Kono N."/>
            <person name="Nakamura H."/>
            <person name="Ohtoshi R."/>
            <person name="Tomita M."/>
            <person name="Numata K."/>
            <person name="Arakawa K."/>
        </authorList>
    </citation>
    <scope>NUCLEOTIDE SEQUENCE [LARGE SCALE GENOMIC DNA]</scope>
</reference>
<dbReference type="Proteomes" id="UP000299102">
    <property type="component" value="Unassembled WGS sequence"/>
</dbReference>
<evidence type="ECO:0000313" key="1">
    <source>
        <dbReference type="EMBL" id="GBP65104.1"/>
    </source>
</evidence>
<sequence length="76" mass="8689">MSFRLTQDGRFAVTKTPLNEFWRHVLPGQHSAALAAVVMDVLWLPTIVERMITNDESWEAVRAFCEKNISQQEAAE</sequence>
<proteinExistence type="predicted"/>
<comment type="caution">
    <text evidence="1">The sequence shown here is derived from an EMBL/GenBank/DDBJ whole genome shotgun (WGS) entry which is preliminary data.</text>
</comment>
<keyword evidence="2" id="KW-1185">Reference proteome</keyword>
<organism evidence="1 2">
    <name type="scientific">Eumeta variegata</name>
    <name type="common">Bagworm moth</name>
    <name type="synonym">Eumeta japonica</name>
    <dbReference type="NCBI Taxonomy" id="151549"/>
    <lineage>
        <taxon>Eukaryota</taxon>
        <taxon>Metazoa</taxon>
        <taxon>Ecdysozoa</taxon>
        <taxon>Arthropoda</taxon>
        <taxon>Hexapoda</taxon>
        <taxon>Insecta</taxon>
        <taxon>Pterygota</taxon>
        <taxon>Neoptera</taxon>
        <taxon>Endopterygota</taxon>
        <taxon>Lepidoptera</taxon>
        <taxon>Glossata</taxon>
        <taxon>Ditrysia</taxon>
        <taxon>Tineoidea</taxon>
        <taxon>Psychidae</taxon>
        <taxon>Oiketicinae</taxon>
        <taxon>Eumeta</taxon>
    </lineage>
</organism>
<evidence type="ECO:0000313" key="2">
    <source>
        <dbReference type="Proteomes" id="UP000299102"/>
    </source>
</evidence>
<name>A0A4C1XR82_EUMVA</name>
<dbReference type="EMBL" id="BGZK01000919">
    <property type="protein sequence ID" value="GBP65104.1"/>
    <property type="molecule type" value="Genomic_DNA"/>
</dbReference>